<evidence type="ECO:0000256" key="4">
    <source>
        <dbReference type="ARBA" id="ARBA00023136"/>
    </source>
</evidence>
<feature type="transmembrane region" description="Helical" evidence="5">
    <location>
        <begin position="37"/>
        <end position="61"/>
    </location>
</feature>
<keyword evidence="4 5" id="KW-0472">Membrane</keyword>
<feature type="domain" description="Yip1" evidence="6">
    <location>
        <begin position="18"/>
        <end position="216"/>
    </location>
</feature>
<sequence length="226" mass="24069">MEANINTQDVVSKKPSLFGMITSPGEQFERMKTKSPVWGVFFLFVILGTIIATAVSYLTLISTPELAKELNGEAGAMVKGFTLGGGALVGLLGTPIGLFIAAGFYKIIMMFMSNDTPYMKILSIYLYANLVYYIGGLLNAGLGFIFDGNGTDVYTSLAPLFEQGTVAHGIASSIEIFNIWSLILTGLGLHIVAGLSKKQATILIVIFFILTIAFGVVRGLVSGFGA</sequence>
<dbReference type="EMBL" id="CP021061">
    <property type="protein sequence ID" value="ARP60565.1"/>
    <property type="molecule type" value="Genomic_DNA"/>
</dbReference>
<dbReference type="Proteomes" id="UP000194143">
    <property type="component" value="Chromosome"/>
</dbReference>
<name>A0A1B1LF38_BACTU</name>
<evidence type="ECO:0000256" key="3">
    <source>
        <dbReference type="ARBA" id="ARBA00022989"/>
    </source>
</evidence>
<keyword evidence="8" id="KW-1185">Reference proteome</keyword>
<dbReference type="Pfam" id="PF04893">
    <property type="entry name" value="Yip1"/>
    <property type="match status" value="1"/>
</dbReference>
<reference evidence="7 8" key="1">
    <citation type="submission" date="2017-04" db="EMBL/GenBank/DDBJ databases">
        <title>Complete Genome Sequence of Bacillus thuringiensis type Strain ATCC 10792.</title>
        <authorList>
            <person name="Oh D.-H."/>
            <person name="Park B.-J."/>
            <person name="Shuai W."/>
            <person name="Chelliah R."/>
        </authorList>
    </citation>
    <scope>NUCLEOTIDE SEQUENCE [LARGE SCALE GENOMIC DNA]</scope>
    <source>
        <strain evidence="7 8">ATCC 10792</strain>
    </source>
</reference>
<feature type="transmembrane region" description="Helical" evidence="5">
    <location>
        <begin position="166"/>
        <end position="189"/>
    </location>
</feature>
<comment type="subcellular location">
    <subcellularLocation>
        <location evidence="1">Membrane</location>
        <topology evidence="1">Multi-pass membrane protein</topology>
    </subcellularLocation>
</comment>
<dbReference type="AlphaFoldDB" id="A0A1B1LF38"/>
<gene>
    <name evidence="7" type="ORF">CAB88_27290</name>
</gene>
<protein>
    <submittedName>
        <fullName evidence="7">YIP1 family protein</fullName>
    </submittedName>
</protein>
<keyword evidence="3 5" id="KW-1133">Transmembrane helix</keyword>
<organism evidence="7 8">
    <name type="scientific">Bacillus thuringiensis</name>
    <dbReference type="NCBI Taxonomy" id="1428"/>
    <lineage>
        <taxon>Bacteria</taxon>
        <taxon>Bacillati</taxon>
        <taxon>Bacillota</taxon>
        <taxon>Bacilli</taxon>
        <taxon>Bacillales</taxon>
        <taxon>Bacillaceae</taxon>
        <taxon>Bacillus</taxon>
        <taxon>Bacillus cereus group</taxon>
    </lineage>
</organism>
<feature type="transmembrane region" description="Helical" evidence="5">
    <location>
        <begin position="81"/>
        <end position="105"/>
    </location>
</feature>
<accession>A0A1B1LF38</accession>
<evidence type="ECO:0000256" key="2">
    <source>
        <dbReference type="ARBA" id="ARBA00022692"/>
    </source>
</evidence>
<evidence type="ECO:0000313" key="7">
    <source>
        <dbReference type="EMBL" id="ARP60565.1"/>
    </source>
</evidence>
<keyword evidence="2 5" id="KW-0812">Transmembrane</keyword>
<evidence type="ECO:0000256" key="1">
    <source>
        <dbReference type="ARBA" id="ARBA00004141"/>
    </source>
</evidence>
<proteinExistence type="predicted"/>
<dbReference type="InterPro" id="IPR006977">
    <property type="entry name" value="Yip1_dom"/>
</dbReference>
<evidence type="ECO:0000256" key="5">
    <source>
        <dbReference type="SAM" id="Phobius"/>
    </source>
</evidence>
<feature type="transmembrane region" description="Helical" evidence="5">
    <location>
        <begin position="201"/>
        <end position="221"/>
    </location>
</feature>
<dbReference type="GeneID" id="67469548"/>
<evidence type="ECO:0000259" key="6">
    <source>
        <dbReference type="Pfam" id="PF04893"/>
    </source>
</evidence>
<evidence type="ECO:0000313" key="8">
    <source>
        <dbReference type="Proteomes" id="UP000194143"/>
    </source>
</evidence>
<dbReference type="RefSeq" id="WP_000387934.1">
    <property type="nucleotide sequence ID" value="NZ_CP015350.1"/>
</dbReference>
<feature type="transmembrane region" description="Helical" evidence="5">
    <location>
        <begin position="126"/>
        <end position="146"/>
    </location>
</feature>
<dbReference type="GO" id="GO:0016020">
    <property type="term" value="C:membrane"/>
    <property type="evidence" value="ECO:0007669"/>
    <property type="project" value="UniProtKB-SubCell"/>
</dbReference>